<name>A0A7R8WX58_9CRUS</name>
<protein>
    <submittedName>
        <fullName evidence="1">Uncharacterized protein</fullName>
    </submittedName>
</protein>
<dbReference type="EMBL" id="OB703328">
    <property type="protein sequence ID" value="CAD7238535.1"/>
    <property type="molecule type" value="Genomic_DNA"/>
</dbReference>
<proteinExistence type="predicted"/>
<dbReference type="OrthoDB" id="6364981at2759"/>
<reference evidence="1" key="1">
    <citation type="submission" date="2020-11" db="EMBL/GenBank/DDBJ databases">
        <authorList>
            <person name="Tran Van P."/>
        </authorList>
    </citation>
    <scope>NUCLEOTIDE SEQUENCE</scope>
</reference>
<accession>A0A7R8WX58</accession>
<dbReference type="AlphaFoldDB" id="A0A7R8WX58"/>
<organism evidence="1">
    <name type="scientific">Cyprideis torosa</name>
    <dbReference type="NCBI Taxonomy" id="163714"/>
    <lineage>
        <taxon>Eukaryota</taxon>
        <taxon>Metazoa</taxon>
        <taxon>Ecdysozoa</taxon>
        <taxon>Arthropoda</taxon>
        <taxon>Crustacea</taxon>
        <taxon>Oligostraca</taxon>
        <taxon>Ostracoda</taxon>
        <taxon>Podocopa</taxon>
        <taxon>Podocopida</taxon>
        <taxon>Cytherocopina</taxon>
        <taxon>Cytheroidea</taxon>
        <taxon>Cytherideidae</taxon>
        <taxon>Cyprideis</taxon>
    </lineage>
</organism>
<evidence type="ECO:0000313" key="1">
    <source>
        <dbReference type="EMBL" id="CAD7238535.1"/>
    </source>
</evidence>
<gene>
    <name evidence="1" type="ORF">CTOB1V02_LOCUS16350</name>
</gene>
<sequence length="95" mass="10689">MAEVDSRNLSGVDSPRQIVFEAAKDFGRLFYITDLSETTFEDVTIVPHYVQRSFPYFVLLIFLEAIVRKIQGKPTIRVNDAVGSLSAGFCLEISE</sequence>